<evidence type="ECO:0000313" key="1">
    <source>
        <dbReference type="EMBL" id="RCH85741.1"/>
    </source>
</evidence>
<dbReference type="EMBL" id="PJQM01004098">
    <property type="protein sequence ID" value="RCH85741.1"/>
    <property type="molecule type" value="Genomic_DNA"/>
</dbReference>
<name>A0A367J7N2_RHIST</name>
<feature type="non-terminal residue" evidence="1">
    <location>
        <position position="81"/>
    </location>
</feature>
<organism evidence="1 2">
    <name type="scientific">Rhizopus stolonifer</name>
    <name type="common">Rhizopus nigricans</name>
    <dbReference type="NCBI Taxonomy" id="4846"/>
    <lineage>
        <taxon>Eukaryota</taxon>
        <taxon>Fungi</taxon>
        <taxon>Fungi incertae sedis</taxon>
        <taxon>Mucoromycota</taxon>
        <taxon>Mucoromycotina</taxon>
        <taxon>Mucoromycetes</taxon>
        <taxon>Mucorales</taxon>
        <taxon>Mucorineae</taxon>
        <taxon>Rhizopodaceae</taxon>
        <taxon>Rhizopus</taxon>
    </lineage>
</organism>
<dbReference type="AlphaFoldDB" id="A0A367J7N2"/>
<sequence length="81" mass="9285">MFVSHGQALCMLFCVKFTPENAVHYEKKIADFGEIDICYEKDPKKPFLNSILKINSDPFTFQRYTVSTPTSAFEKASNEIL</sequence>
<reference evidence="1 2" key="1">
    <citation type="journal article" date="2018" name="G3 (Bethesda)">
        <title>Phylogenetic and Phylogenomic Definition of Rhizopus Species.</title>
        <authorList>
            <person name="Gryganskyi A.P."/>
            <person name="Golan J."/>
            <person name="Dolatabadi S."/>
            <person name="Mondo S."/>
            <person name="Robb S."/>
            <person name="Idnurm A."/>
            <person name="Muszewska A."/>
            <person name="Steczkiewicz K."/>
            <person name="Masonjones S."/>
            <person name="Liao H.L."/>
            <person name="Gajdeczka M.T."/>
            <person name="Anike F."/>
            <person name="Vuek A."/>
            <person name="Anishchenko I.M."/>
            <person name="Voigt K."/>
            <person name="de Hoog G.S."/>
            <person name="Smith M.E."/>
            <person name="Heitman J."/>
            <person name="Vilgalys R."/>
            <person name="Stajich J.E."/>
        </authorList>
    </citation>
    <scope>NUCLEOTIDE SEQUENCE [LARGE SCALE GENOMIC DNA]</scope>
    <source>
        <strain evidence="1 2">LSU 92-RS-03</strain>
    </source>
</reference>
<dbReference type="OrthoDB" id="2232825at2759"/>
<keyword evidence="2" id="KW-1185">Reference proteome</keyword>
<accession>A0A367J7N2</accession>
<gene>
    <name evidence="1" type="ORF">CU098_009869</name>
</gene>
<proteinExistence type="predicted"/>
<comment type="caution">
    <text evidence="1">The sequence shown here is derived from an EMBL/GenBank/DDBJ whole genome shotgun (WGS) entry which is preliminary data.</text>
</comment>
<protein>
    <submittedName>
        <fullName evidence="1">Uncharacterized protein</fullName>
    </submittedName>
</protein>
<dbReference type="Proteomes" id="UP000253551">
    <property type="component" value="Unassembled WGS sequence"/>
</dbReference>
<evidence type="ECO:0000313" key="2">
    <source>
        <dbReference type="Proteomes" id="UP000253551"/>
    </source>
</evidence>